<dbReference type="AlphaFoldDB" id="A0A1J1I1C1"/>
<name>A0A1J1I1C1_9DIPT</name>
<proteinExistence type="predicted"/>
<protein>
    <submittedName>
        <fullName evidence="1">CLUMA_CG007600, isoform A</fullName>
    </submittedName>
</protein>
<sequence length="71" mass="7867">MNAVSTHKITLDSGRKILFTTTTDSSSRLDVSSMKVETENNVILMFCFGTEEFLNSIACIIVLINVQLDIP</sequence>
<reference evidence="1 2" key="1">
    <citation type="submission" date="2015-04" db="EMBL/GenBank/DDBJ databases">
        <authorList>
            <person name="Syromyatnikov M.Y."/>
            <person name="Popov V.N."/>
        </authorList>
    </citation>
    <scope>NUCLEOTIDE SEQUENCE [LARGE SCALE GENOMIC DNA]</scope>
</reference>
<keyword evidence="2" id="KW-1185">Reference proteome</keyword>
<gene>
    <name evidence="1" type="ORF">CLUMA_CG007600</name>
</gene>
<accession>A0A1J1I1C1</accession>
<organism evidence="1 2">
    <name type="scientific">Clunio marinus</name>
    <dbReference type="NCBI Taxonomy" id="568069"/>
    <lineage>
        <taxon>Eukaryota</taxon>
        <taxon>Metazoa</taxon>
        <taxon>Ecdysozoa</taxon>
        <taxon>Arthropoda</taxon>
        <taxon>Hexapoda</taxon>
        <taxon>Insecta</taxon>
        <taxon>Pterygota</taxon>
        <taxon>Neoptera</taxon>
        <taxon>Endopterygota</taxon>
        <taxon>Diptera</taxon>
        <taxon>Nematocera</taxon>
        <taxon>Chironomoidea</taxon>
        <taxon>Chironomidae</taxon>
        <taxon>Clunio</taxon>
    </lineage>
</organism>
<evidence type="ECO:0000313" key="1">
    <source>
        <dbReference type="EMBL" id="CRK94077.1"/>
    </source>
</evidence>
<dbReference type="Proteomes" id="UP000183832">
    <property type="component" value="Unassembled WGS sequence"/>
</dbReference>
<evidence type="ECO:0000313" key="2">
    <source>
        <dbReference type="Proteomes" id="UP000183832"/>
    </source>
</evidence>
<dbReference type="EMBL" id="CVRI01000038">
    <property type="protein sequence ID" value="CRK94077.1"/>
    <property type="molecule type" value="Genomic_DNA"/>
</dbReference>